<dbReference type="InterPro" id="IPR045109">
    <property type="entry name" value="LSDs-like"/>
</dbReference>
<dbReference type="Proteomes" id="UP000677054">
    <property type="component" value="Unassembled WGS sequence"/>
</dbReference>
<dbReference type="GO" id="GO:0031490">
    <property type="term" value="F:chromatin DNA binding"/>
    <property type="evidence" value="ECO:0007669"/>
    <property type="project" value="TreeGrafter"/>
</dbReference>
<keyword evidence="7" id="KW-1185">Reference proteome</keyword>
<dbReference type="Gene3D" id="2.60.120.650">
    <property type="entry name" value="Cupin"/>
    <property type="match status" value="1"/>
</dbReference>
<name>A0A7R9A6M1_9CRUS</name>
<sequence>MLEGMREMCDACRTTIFNFHWVCEACGFMACSDCVADRRGTEGEGEDWAPCKGQGGQGGHRPDGLRPVQLVPFGEIFTEVSRRFHELRERLQPGLRCPCKRKGKGVNEVNELCNIEKQPASLGEDDSAKTISNMFSRVPHTWLCGEKLLCLEDPKHADNQSIFEIQWSKGHPVTVADVHTLLNMDLWTPASISKEFGDREDRIVNCRNGEVVIGKPLSAFWAGFQDLNEQLEDETGEKMPLKLVDWPPDKDLKELSPSRFRDLVRSLPLSEYTRREGVLNLISRLPDAFVEPDLGPKMYIAYGSGGGAVGTTKLHLDMADAINVMVHVGMPRGADRRQLERGALKAAREGGCDRATLERLRRKGVVPGALWHVYHADDVRKIRDFLARISKEKGEETGRNRDPIHDGLTYLDAPLRRRLREEYGVKGYAIAQCLGDAILIPAGAPHQVQNLLNCMKVAEDFVSPQNVRHCLRLTQEFRRLSDQNSYHEDKLQMKNVLYHAMKDAIACLSDG</sequence>
<gene>
    <name evidence="6" type="ORF">DSTB1V02_LOCUS8489</name>
</gene>
<proteinExistence type="predicted"/>
<dbReference type="AlphaFoldDB" id="A0A7R9A6M1"/>
<feature type="domain" description="JmjC" evidence="5">
    <location>
        <begin position="256"/>
        <end position="478"/>
    </location>
</feature>
<dbReference type="GO" id="GO:0046872">
    <property type="term" value="F:metal ion binding"/>
    <property type="evidence" value="ECO:0007669"/>
    <property type="project" value="UniProtKB-KW"/>
</dbReference>
<dbReference type="EMBL" id="CAJPEV010001948">
    <property type="protein sequence ID" value="CAG0895024.1"/>
    <property type="molecule type" value="Genomic_DNA"/>
</dbReference>
<organism evidence="6">
    <name type="scientific">Darwinula stevensoni</name>
    <dbReference type="NCBI Taxonomy" id="69355"/>
    <lineage>
        <taxon>Eukaryota</taxon>
        <taxon>Metazoa</taxon>
        <taxon>Ecdysozoa</taxon>
        <taxon>Arthropoda</taxon>
        <taxon>Crustacea</taxon>
        <taxon>Oligostraca</taxon>
        <taxon>Ostracoda</taxon>
        <taxon>Podocopa</taxon>
        <taxon>Podocopida</taxon>
        <taxon>Darwinulocopina</taxon>
        <taxon>Darwinuloidea</taxon>
        <taxon>Darwinulidae</taxon>
        <taxon>Darwinula</taxon>
    </lineage>
</organism>
<reference evidence="6" key="1">
    <citation type="submission" date="2020-11" db="EMBL/GenBank/DDBJ databases">
        <authorList>
            <person name="Tran Van P."/>
        </authorList>
    </citation>
    <scope>NUCLEOTIDE SEQUENCE</scope>
</reference>
<dbReference type="EMBL" id="LR901465">
    <property type="protein sequence ID" value="CAD7248679.1"/>
    <property type="molecule type" value="Genomic_DNA"/>
</dbReference>
<dbReference type="PANTHER" id="PTHR12549:SF38">
    <property type="entry name" value="JMJC DOMAIN-CONTAINING HISTONE DEMETHYLASE 2, ISOFORM A"/>
    <property type="match status" value="1"/>
</dbReference>
<dbReference type="OrthoDB" id="1667110at2759"/>
<evidence type="ECO:0000256" key="3">
    <source>
        <dbReference type="ARBA" id="ARBA00023242"/>
    </source>
</evidence>
<evidence type="ECO:0000259" key="5">
    <source>
        <dbReference type="PROSITE" id="PS51184"/>
    </source>
</evidence>
<dbReference type="PANTHER" id="PTHR12549">
    <property type="entry name" value="JMJC DOMAIN-CONTAINING HISTONE DEMETHYLATION PROTEIN"/>
    <property type="match status" value="1"/>
</dbReference>
<evidence type="ECO:0000256" key="2">
    <source>
        <dbReference type="ARBA" id="ARBA00022723"/>
    </source>
</evidence>
<dbReference type="Pfam" id="PF02373">
    <property type="entry name" value="JmjC"/>
    <property type="match status" value="1"/>
</dbReference>
<feature type="region of interest" description="Disordered" evidence="4">
    <location>
        <begin position="41"/>
        <end position="63"/>
    </location>
</feature>
<dbReference type="GO" id="GO:0003712">
    <property type="term" value="F:transcription coregulator activity"/>
    <property type="evidence" value="ECO:0007669"/>
    <property type="project" value="TreeGrafter"/>
</dbReference>
<dbReference type="GO" id="GO:0006357">
    <property type="term" value="P:regulation of transcription by RNA polymerase II"/>
    <property type="evidence" value="ECO:0007669"/>
    <property type="project" value="TreeGrafter"/>
</dbReference>
<dbReference type="PROSITE" id="PS51184">
    <property type="entry name" value="JMJC"/>
    <property type="match status" value="1"/>
</dbReference>
<evidence type="ECO:0000256" key="1">
    <source>
        <dbReference type="ARBA" id="ARBA00004123"/>
    </source>
</evidence>
<evidence type="ECO:0000256" key="4">
    <source>
        <dbReference type="SAM" id="MobiDB-lite"/>
    </source>
</evidence>
<evidence type="ECO:0000313" key="6">
    <source>
        <dbReference type="EMBL" id="CAD7248679.1"/>
    </source>
</evidence>
<dbReference type="InterPro" id="IPR003347">
    <property type="entry name" value="JmjC_dom"/>
</dbReference>
<comment type="subcellular location">
    <subcellularLocation>
        <location evidence="1">Nucleus</location>
    </subcellularLocation>
</comment>
<accession>A0A7R9A6M1</accession>
<dbReference type="GO" id="GO:0000118">
    <property type="term" value="C:histone deacetylase complex"/>
    <property type="evidence" value="ECO:0007669"/>
    <property type="project" value="TreeGrafter"/>
</dbReference>
<dbReference type="GO" id="GO:0000785">
    <property type="term" value="C:chromatin"/>
    <property type="evidence" value="ECO:0007669"/>
    <property type="project" value="TreeGrafter"/>
</dbReference>
<dbReference type="SMART" id="SM00558">
    <property type="entry name" value="JmjC"/>
    <property type="match status" value="1"/>
</dbReference>
<keyword evidence="3" id="KW-0539">Nucleus</keyword>
<dbReference type="GO" id="GO:0032454">
    <property type="term" value="F:histone H3K9 demethylase activity"/>
    <property type="evidence" value="ECO:0007669"/>
    <property type="project" value="InterPro"/>
</dbReference>
<evidence type="ECO:0000313" key="7">
    <source>
        <dbReference type="Proteomes" id="UP000677054"/>
    </source>
</evidence>
<protein>
    <recommendedName>
        <fullName evidence="5">JmjC domain-containing protein</fullName>
    </recommendedName>
</protein>
<dbReference type="SUPFAM" id="SSF51197">
    <property type="entry name" value="Clavaminate synthase-like"/>
    <property type="match status" value="1"/>
</dbReference>
<keyword evidence="2" id="KW-0479">Metal-binding</keyword>